<feature type="compositionally biased region" description="Low complexity" evidence="5">
    <location>
        <begin position="34"/>
        <end position="51"/>
    </location>
</feature>
<feature type="region of interest" description="Disordered" evidence="5">
    <location>
        <begin position="582"/>
        <end position="776"/>
    </location>
</feature>
<keyword evidence="4 6" id="KW-0472">Membrane</keyword>
<feature type="compositionally biased region" description="Basic and acidic residues" evidence="5">
    <location>
        <begin position="490"/>
        <end position="502"/>
    </location>
</feature>
<evidence type="ECO:0000259" key="8">
    <source>
        <dbReference type="Pfam" id="PF13886"/>
    </source>
</evidence>
<keyword evidence="7" id="KW-0732">Signal</keyword>
<feature type="transmembrane region" description="Helical" evidence="6">
    <location>
        <begin position="175"/>
        <end position="199"/>
    </location>
</feature>
<feature type="compositionally biased region" description="Polar residues" evidence="5">
    <location>
        <begin position="892"/>
        <end position="920"/>
    </location>
</feature>
<keyword evidence="3 6" id="KW-1133">Transmembrane helix</keyword>
<dbReference type="Proteomes" id="UP000236290">
    <property type="component" value="Unassembled WGS sequence"/>
</dbReference>
<feature type="compositionally biased region" description="Basic and acidic residues" evidence="5">
    <location>
        <begin position="52"/>
        <end position="67"/>
    </location>
</feature>
<feature type="region of interest" description="Disordered" evidence="5">
    <location>
        <begin position="884"/>
        <end position="929"/>
    </location>
</feature>
<evidence type="ECO:0000256" key="4">
    <source>
        <dbReference type="ARBA" id="ARBA00023136"/>
    </source>
</evidence>
<evidence type="ECO:0000313" key="10">
    <source>
        <dbReference type="Proteomes" id="UP000236290"/>
    </source>
</evidence>
<feature type="region of interest" description="Disordered" evidence="5">
    <location>
        <begin position="34"/>
        <end position="82"/>
    </location>
</feature>
<dbReference type="InterPro" id="IPR025256">
    <property type="entry name" value="TM7S3/TM198-like_dom"/>
</dbReference>
<gene>
    <name evidence="9" type="ORF">THARTR1_02017</name>
</gene>
<evidence type="ECO:0000256" key="7">
    <source>
        <dbReference type="SAM" id="SignalP"/>
    </source>
</evidence>
<feature type="signal peptide" evidence="7">
    <location>
        <begin position="1"/>
        <end position="21"/>
    </location>
</feature>
<feature type="compositionally biased region" description="Polar residues" evidence="5">
    <location>
        <begin position="684"/>
        <end position="696"/>
    </location>
</feature>
<evidence type="ECO:0000256" key="6">
    <source>
        <dbReference type="SAM" id="Phobius"/>
    </source>
</evidence>
<feature type="region of interest" description="Disordered" evidence="5">
    <location>
        <begin position="464"/>
        <end position="529"/>
    </location>
</feature>
<feature type="transmembrane region" description="Helical" evidence="6">
    <location>
        <begin position="232"/>
        <end position="250"/>
    </location>
</feature>
<keyword evidence="2 6" id="KW-0812">Transmembrane</keyword>
<feature type="domain" description="TM7S3/TM198-like" evidence="8">
    <location>
        <begin position="127"/>
        <end position="330"/>
    </location>
</feature>
<dbReference type="Pfam" id="PF13886">
    <property type="entry name" value="TM7S3_TM198"/>
    <property type="match status" value="1"/>
</dbReference>
<reference evidence="9 10" key="1">
    <citation type="submission" date="2017-02" db="EMBL/GenBank/DDBJ databases">
        <title>Genomes of Trichoderma spp. with biocontrol activity.</title>
        <authorList>
            <person name="Gardiner D."/>
            <person name="Kazan K."/>
            <person name="Vos C."/>
            <person name="Harvey P."/>
        </authorList>
    </citation>
    <scope>NUCLEOTIDE SEQUENCE [LARGE SCALE GENOMIC DNA]</scope>
    <source>
        <strain evidence="9 10">Tr1</strain>
    </source>
</reference>
<comment type="caution">
    <text evidence="9">The sequence shown here is derived from an EMBL/GenBank/DDBJ whole genome shotgun (WGS) entry which is preliminary data.</text>
</comment>
<feature type="compositionally biased region" description="Polar residues" evidence="5">
    <location>
        <begin position="764"/>
        <end position="776"/>
    </location>
</feature>
<sequence length="1181" mass="128706">MLKMVRLQALVCLLCFQLATAQGFRALRRDDRSISSPTASLSSPEPSSQHSVTKEPDDKHKQTEGPREPTITKAPDTTTSVEPTIQITTTPIAPEAPLNSSTLFNTTIPAGHLPIQPTITPGWGVAGVILMLTGLVYTLVGIKNRWINCFFSTAFITALGISVLIVYIMNVPVSLGIQGAYVVAVTLSGCALGGASLIFKELTEGLGCALGGFCLSMWFLCLAPGGLIHDTVGRAVFISCMSVVGFCFYFSRYTRDWAMIFLMSFGGATVIVLGIDCFSRAGLKEFWAYIWNLNDNLFPLGADTYPITRGIRVEIAAIVIICIIGIVSQVKLWKVVREKREKKAASLAESRRYLEEEEEIVGRNIEAQAARERVEWEKVYAGRVLINSKSTASQYSDGTDGASNSKSSPAGYSGSAYTSFKADGIEMTDFSDSSAAQTGADGLVYSEKAKGVKVMVRVAADEIMEPRNDNEDEIKEKNATLPDSDAVSYDGERSASEGDVAKGKQLSQASSEVDGHSQQRHVTAAPEVVPLPFKIPNEDDLKSIGDRSSVATFADDEAIAPASLPRDSLVKRVSQGSVTLLRSLSQKKKDVSSEGQLETGESSEELVEPAVIPHHDDDQSSLAATVDYDSTSDDDDAHSSVIGNEQRRSIEITAELGDVEGTGEPKQTQTEIVAENSVGKADSEASQTDAEQNITPGSDAEPQQKDVEPSGMDENQENGKESLEAKTEDAADVDEENSLPREQESTATASNGAEVLKPLEPTEKATSLSSATSNLVSLTKDRLPESLSRVALSYRTNEWTKHLSHADTPEPEAIYIEPYALEQDDAQEVPRYVDVEDLQKTMAGDVISPPAAKISNSKTAQVSFAQPSHRNGKKKHHLSNVAISTAAPPNVVSPNGSPRSPTMDASLQPASPTLRRTSTGFAPIVEEQDGVQEAGMPISEEAMQQDRIQSNSTPFRPMVPRVVSFSNPHTLLGQRESVLRSRSQGNLVYNVSEFPIDTQGSVGDAESLNNYPVYNRVLSPDPDDLPLNRRREILRQSSMANLPPSNFRLNRTSSGVEVSGNTHFNSHQPKRESMVSVVARETKLANFRQSIAHDLQSMTPGVPNNMGRETPFASTSTLIDDIEVQRTMLMEKKEAEMQRREMQRRQKEWNDRMFDSRMRSGDLLEAHREVIRKMQSSARDA</sequence>
<feature type="compositionally biased region" description="Basic and acidic residues" evidence="5">
    <location>
        <begin position="717"/>
        <end position="729"/>
    </location>
</feature>
<feature type="region of interest" description="Disordered" evidence="5">
    <location>
        <begin position="392"/>
        <end position="413"/>
    </location>
</feature>
<feature type="chain" id="PRO_5014461489" description="TM7S3/TM198-like domain-containing protein" evidence="7">
    <location>
        <begin position="22"/>
        <end position="1181"/>
    </location>
</feature>
<dbReference type="OrthoDB" id="102260at2759"/>
<feature type="compositionally biased region" description="Basic and acidic residues" evidence="5">
    <location>
        <begin position="464"/>
        <end position="478"/>
    </location>
</feature>
<evidence type="ECO:0000256" key="3">
    <source>
        <dbReference type="ARBA" id="ARBA00022989"/>
    </source>
</evidence>
<proteinExistence type="predicted"/>
<evidence type="ECO:0000256" key="5">
    <source>
        <dbReference type="SAM" id="MobiDB-lite"/>
    </source>
</evidence>
<evidence type="ECO:0000256" key="1">
    <source>
        <dbReference type="ARBA" id="ARBA00004141"/>
    </source>
</evidence>
<evidence type="ECO:0000256" key="2">
    <source>
        <dbReference type="ARBA" id="ARBA00022692"/>
    </source>
</evidence>
<feature type="transmembrane region" description="Helical" evidence="6">
    <location>
        <begin position="206"/>
        <end position="226"/>
    </location>
</feature>
<dbReference type="AlphaFoldDB" id="A0A2K0UJA2"/>
<comment type="subcellular location">
    <subcellularLocation>
        <location evidence="1">Membrane</location>
        <topology evidence="1">Multi-pass membrane protein</topology>
    </subcellularLocation>
</comment>
<name>A0A2K0UJA2_TRIHA</name>
<feature type="transmembrane region" description="Helical" evidence="6">
    <location>
        <begin position="122"/>
        <end position="142"/>
    </location>
</feature>
<feature type="transmembrane region" description="Helical" evidence="6">
    <location>
        <begin position="257"/>
        <end position="275"/>
    </location>
</feature>
<dbReference type="GO" id="GO:0016020">
    <property type="term" value="C:membrane"/>
    <property type="evidence" value="ECO:0007669"/>
    <property type="project" value="UniProtKB-SubCell"/>
</dbReference>
<protein>
    <recommendedName>
        <fullName evidence="8">TM7S3/TM198-like domain-containing protein</fullName>
    </recommendedName>
</protein>
<feature type="transmembrane region" description="Helical" evidence="6">
    <location>
        <begin position="149"/>
        <end position="169"/>
    </location>
</feature>
<dbReference type="EMBL" id="MTYI01000023">
    <property type="protein sequence ID" value="PNP57859.1"/>
    <property type="molecule type" value="Genomic_DNA"/>
</dbReference>
<dbReference type="PANTHER" id="PTHR39469:SF1">
    <property type="entry name" value="DUF4203 DOMAIN-CONTAINING PROTEIN"/>
    <property type="match status" value="1"/>
</dbReference>
<accession>A0A2K0UJA2</accession>
<evidence type="ECO:0000313" key="9">
    <source>
        <dbReference type="EMBL" id="PNP57859.1"/>
    </source>
</evidence>
<organism evidence="9 10">
    <name type="scientific">Trichoderma harzianum</name>
    <name type="common">Hypocrea lixii</name>
    <dbReference type="NCBI Taxonomy" id="5544"/>
    <lineage>
        <taxon>Eukaryota</taxon>
        <taxon>Fungi</taxon>
        <taxon>Dikarya</taxon>
        <taxon>Ascomycota</taxon>
        <taxon>Pezizomycotina</taxon>
        <taxon>Sordariomycetes</taxon>
        <taxon>Hypocreomycetidae</taxon>
        <taxon>Hypocreales</taxon>
        <taxon>Hypocreaceae</taxon>
        <taxon>Trichoderma</taxon>
    </lineage>
</organism>
<dbReference type="PANTHER" id="PTHR39469">
    <property type="entry name" value="CHROMOSOME 1, WHOLE GENOME SHOTGUN SEQUENCE"/>
    <property type="match status" value="1"/>
</dbReference>